<dbReference type="RefSeq" id="WP_379886370.1">
    <property type="nucleotide sequence ID" value="NZ_JBHSDI010000010.1"/>
</dbReference>
<comment type="caution">
    <text evidence="2">The sequence shown here is derived from an EMBL/GenBank/DDBJ whole genome shotgun (WGS) entry which is preliminary data.</text>
</comment>
<gene>
    <name evidence="2" type="ORF">ACFOZ5_07350</name>
</gene>
<evidence type="ECO:0000313" key="2">
    <source>
        <dbReference type="EMBL" id="MFC4258844.1"/>
    </source>
</evidence>
<proteinExistence type="predicted"/>
<keyword evidence="3" id="KW-1185">Reference proteome</keyword>
<name>A0ABV8QIE8_9GAMM</name>
<reference evidence="3" key="1">
    <citation type="journal article" date="2019" name="Int. J. Syst. Evol. Microbiol.">
        <title>The Global Catalogue of Microorganisms (GCM) 10K type strain sequencing project: providing services to taxonomists for standard genome sequencing and annotation.</title>
        <authorList>
            <consortium name="The Broad Institute Genomics Platform"/>
            <consortium name="The Broad Institute Genome Sequencing Center for Infectious Disease"/>
            <person name="Wu L."/>
            <person name="Ma J."/>
        </authorList>
    </citation>
    <scope>NUCLEOTIDE SEQUENCE [LARGE SCALE GENOMIC DNA]</scope>
    <source>
        <strain evidence="3">CECT 7297</strain>
    </source>
</reference>
<dbReference type="InterPro" id="IPR002782">
    <property type="entry name" value="Mut7-C_RNAse_dom"/>
</dbReference>
<sequence length="167" mass="18429">MTSISPSPPAFALDAMLGRLARWLRALGFDTVYQPGVDDHDLVALADNESRILLTRDRHLITYLRPRRGLLVTSGRPLAQLGEVAEQYGIGPTDDLFNRCLICNTRLRAATSHEVATQVPKQSRTLPGPFLACPGCGRTYWPGSHVRRMRSALAELFPELASHNPQG</sequence>
<dbReference type="EMBL" id="JBHSDI010000010">
    <property type="protein sequence ID" value="MFC4258844.1"/>
    <property type="molecule type" value="Genomic_DNA"/>
</dbReference>
<dbReference type="Pfam" id="PF01927">
    <property type="entry name" value="Mut7-C"/>
    <property type="match status" value="1"/>
</dbReference>
<evidence type="ECO:0000313" key="3">
    <source>
        <dbReference type="Proteomes" id="UP001595798"/>
    </source>
</evidence>
<dbReference type="Proteomes" id="UP001595798">
    <property type="component" value="Unassembled WGS sequence"/>
</dbReference>
<protein>
    <submittedName>
        <fullName evidence="2">Mut7-C RNAse domain-containing protein</fullName>
    </submittedName>
</protein>
<dbReference type="PANTHER" id="PTHR39081">
    <property type="entry name" value="MUT7-C DOMAIN-CONTAINING PROTEIN"/>
    <property type="match status" value="1"/>
</dbReference>
<accession>A0ABV8QIE8</accession>
<evidence type="ECO:0000259" key="1">
    <source>
        <dbReference type="Pfam" id="PF01927"/>
    </source>
</evidence>
<dbReference type="PANTHER" id="PTHR39081:SF1">
    <property type="entry name" value="MUT7-C RNASE DOMAIN-CONTAINING PROTEIN"/>
    <property type="match status" value="1"/>
</dbReference>
<organism evidence="2 3">
    <name type="scientific">Marinobacter lacisalsi</name>
    <dbReference type="NCBI Taxonomy" id="475979"/>
    <lineage>
        <taxon>Bacteria</taxon>
        <taxon>Pseudomonadati</taxon>
        <taxon>Pseudomonadota</taxon>
        <taxon>Gammaproteobacteria</taxon>
        <taxon>Pseudomonadales</taxon>
        <taxon>Marinobacteraceae</taxon>
        <taxon>Marinobacter</taxon>
    </lineage>
</organism>
<feature type="domain" description="Mut7-C RNAse" evidence="1">
    <location>
        <begin position="10"/>
        <end position="152"/>
    </location>
</feature>